<dbReference type="Proteomes" id="UP001497535">
    <property type="component" value="Unassembled WGS sequence"/>
</dbReference>
<reference evidence="1" key="1">
    <citation type="submission" date="2023-11" db="EMBL/GenBank/DDBJ databases">
        <authorList>
            <person name="Poullet M."/>
        </authorList>
    </citation>
    <scope>NUCLEOTIDE SEQUENCE</scope>
    <source>
        <strain evidence="1">E1834</strain>
    </source>
</reference>
<organism evidence="1 2">
    <name type="scientific">Meloidogyne enterolobii</name>
    <name type="common">Root-knot nematode worm</name>
    <name type="synonym">Meloidogyne mayaguensis</name>
    <dbReference type="NCBI Taxonomy" id="390850"/>
    <lineage>
        <taxon>Eukaryota</taxon>
        <taxon>Metazoa</taxon>
        <taxon>Ecdysozoa</taxon>
        <taxon>Nematoda</taxon>
        <taxon>Chromadorea</taxon>
        <taxon>Rhabditida</taxon>
        <taxon>Tylenchina</taxon>
        <taxon>Tylenchomorpha</taxon>
        <taxon>Tylenchoidea</taxon>
        <taxon>Meloidogynidae</taxon>
        <taxon>Meloidogyninae</taxon>
        <taxon>Meloidogyne</taxon>
    </lineage>
</organism>
<proteinExistence type="predicted"/>
<name>A0ACB0YHT6_MELEN</name>
<protein>
    <submittedName>
        <fullName evidence="1">Uncharacterized protein</fullName>
    </submittedName>
</protein>
<gene>
    <name evidence="1" type="ORF">MENTE1834_LOCUS12392</name>
</gene>
<sequence length="78" mass="8896">MIIFLAPYLCSPWMFMLLRRKPGMTITAIIGIGLSYEPRPIARRLPARRVPQNSARSAEFCTSASPPPHRFMLFVFLS</sequence>
<dbReference type="EMBL" id="CAVMJV010000012">
    <property type="protein sequence ID" value="CAK5047376.1"/>
    <property type="molecule type" value="Genomic_DNA"/>
</dbReference>
<evidence type="ECO:0000313" key="1">
    <source>
        <dbReference type="EMBL" id="CAK5047376.1"/>
    </source>
</evidence>
<evidence type="ECO:0000313" key="2">
    <source>
        <dbReference type="Proteomes" id="UP001497535"/>
    </source>
</evidence>
<comment type="caution">
    <text evidence="1">The sequence shown here is derived from an EMBL/GenBank/DDBJ whole genome shotgun (WGS) entry which is preliminary data.</text>
</comment>
<keyword evidence="2" id="KW-1185">Reference proteome</keyword>
<accession>A0ACB0YHT6</accession>